<dbReference type="Proteomes" id="UP000708208">
    <property type="component" value="Unassembled WGS sequence"/>
</dbReference>
<dbReference type="EMBL" id="CAJVCH010010713">
    <property type="protein sequence ID" value="CAG7667838.1"/>
    <property type="molecule type" value="Genomic_DNA"/>
</dbReference>
<gene>
    <name evidence="1" type="ORF">AFUS01_LOCUS1876</name>
</gene>
<proteinExistence type="predicted"/>
<evidence type="ECO:0008006" key="3">
    <source>
        <dbReference type="Google" id="ProtNLM"/>
    </source>
</evidence>
<name>A0A8J2NRM3_9HEXA</name>
<comment type="caution">
    <text evidence="1">The sequence shown here is derived from an EMBL/GenBank/DDBJ whole genome shotgun (WGS) entry which is preliminary data.</text>
</comment>
<organism evidence="1 2">
    <name type="scientific">Allacma fusca</name>
    <dbReference type="NCBI Taxonomy" id="39272"/>
    <lineage>
        <taxon>Eukaryota</taxon>
        <taxon>Metazoa</taxon>
        <taxon>Ecdysozoa</taxon>
        <taxon>Arthropoda</taxon>
        <taxon>Hexapoda</taxon>
        <taxon>Collembola</taxon>
        <taxon>Symphypleona</taxon>
        <taxon>Sminthuridae</taxon>
        <taxon>Allacma</taxon>
    </lineage>
</organism>
<evidence type="ECO:0000313" key="1">
    <source>
        <dbReference type="EMBL" id="CAG7667838.1"/>
    </source>
</evidence>
<dbReference type="AlphaFoldDB" id="A0A8J2NRM3"/>
<keyword evidence="2" id="KW-1185">Reference proteome</keyword>
<protein>
    <recommendedName>
        <fullName evidence="3">Transposase Helix-turn-helix domain-containing protein</fullName>
    </recommendedName>
</protein>
<sequence>LKLKKYPIKFQDETRFTPAQFEGILKLIGPAIQNKSHRGSVSPKVRLLVTLKYLAEGCSRKELSRNFFLGHSRVCCIINETSRILWTKLSPVYMENDFGKLILAGGSYDMQFRQLNFSLEALMF</sequence>
<feature type="non-terminal residue" evidence="1">
    <location>
        <position position="1"/>
    </location>
</feature>
<dbReference type="OrthoDB" id="6732784at2759"/>
<evidence type="ECO:0000313" key="2">
    <source>
        <dbReference type="Proteomes" id="UP000708208"/>
    </source>
</evidence>
<reference evidence="1" key="1">
    <citation type="submission" date="2021-06" db="EMBL/GenBank/DDBJ databases">
        <authorList>
            <person name="Hodson N. C."/>
            <person name="Mongue J. A."/>
            <person name="Jaron S. K."/>
        </authorList>
    </citation>
    <scope>NUCLEOTIDE SEQUENCE</scope>
</reference>
<accession>A0A8J2NRM3</accession>